<organism evidence="1">
    <name type="scientific">Arundo donax</name>
    <name type="common">Giant reed</name>
    <name type="synonym">Donax arundinaceus</name>
    <dbReference type="NCBI Taxonomy" id="35708"/>
    <lineage>
        <taxon>Eukaryota</taxon>
        <taxon>Viridiplantae</taxon>
        <taxon>Streptophyta</taxon>
        <taxon>Embryophyta</taxon>
        <taxon>Tracheophyta</taxon>
        <taxon>Spermatophyta</taxon>
        <taxon>Magnoliopsida</taxon>
        <taxon>Liliopsida</taxon>
        <taxon>Poales</taxon>
        <taxon>Poaceae</taxon>
        <taxon>PACMAD clade</taxon>
        <taxon>Arundinoideae</taxon>
        <taxon>Arundineae</taxon>
        <taxon>Arundo</taxon>
    </lineage>
</organism>
<sequence length="49" mass="5428">MLFGEQSSLNAHRLQSILGSNNAPNTPQRRKVMPPFSSHQVAEECCCGR</sequence>
<dbReference type="EMBL" id="GBRH01196954">
    <property type="protein sequence ID" value="JAE00942.1"/>
    <property type="molecule type" value="Transcribed_RNA"/>
</dbReference>
<reference evidence="1" key="1">
    <citation type="submission" date="2014-09" db="EMBL/GenBank/DDBJ databases">
        <authorList>
            <person name="Magalhaes I.L.F."/>
            <person name="Oliveira U."/>
            <person name="Santos F.R."/>
            <person name="Vidigal T.H.D.A."/>
            <person name="Brescovit A.D."/>
            <person name="Santos A.J."/>
        </authorList>
    </citation>
    <scope>NUCLEOTIDE SEQUENCE</scope>
    <source>
        <tissue evidence="1">Shoot tissue taken approximately 20 cm above the soil surface</tissue>
    </source>
</reference>
<proteinExistence type="predicted"/>
<evidence type="ECO:0000313" key="1">
    <source>
        <dbReference type="EMBL" id="JAE00942.1"/>
    </source>
</evidence>
<accession>A0A0A9ELF7</accession>
<protein>
    <submittedName>
        <fullName evidence="1">Uncharacterized protein</fullName>
    </submittedName>
</protein>
<dbReference type="AlphaFoldDB" id="A0A0A9ELF7"/>
<name>A0A0A9ELF7_ARUDO</name>
<reference evidence="1" key="2">
    <citation type="journal article" date="2015" name="Data Brief">
        <title>Shoot transcriptome of the giant reed, Arundo donax.</title>
        <authorList>
            <person name="Barrero R.A."/>
            <person name="Guerrero F.D."/>
            <person name="Moolhuijzen P."/>
            <person name="Goolsby J.A."/>
            <person name="Tidwell J."/>
            <person name="Bellgard S.E."/>
            <person name="Bellgard M.I."/>
        </authorList>
    </citation>
    <scope>NUCLEOTIDE SEQUENCE</scope>
    <source>
        <tissue evidence="1">Shoot tissue taken approximately 20 cm above the soil surface</tissue>
    </source>
</reference>